<dbReference type="InterPro" id="IPR025743">
    <property type="entry name" value="TssM1_N"/>
</dbReference>
<evidence type="ECO:0000259" key="4">
    <source>
        <dbReference type="Pfam" id="PF06761"/>
    </source>
</evidence>
<accession>A0A4Y4F004</accession>
<dbReference type="InterPro" id="IPR009612">
    <property type="entry name" value="IcmF-rel"/>
</dbReference>
<dbReference type="Pfam" id="PF14331">
    <property type="entry name" value="IcmF-related_N"/>
    <property type="match status" value="1"/>
</dbReference>
<protein>
    <submittedName>
        <fullName evidence="7">Type VI secretion protein IcmF</fullName>
    </submittedName>
</protein>
<keyword evidence="2" id="KW-1133">Transmembrane helix</keyword>
<feature type="transmembrane region" description="Helical" evidence="2">
    <location>
        <begin position="46"/>
        <end position="62"/>
    </location>
</feature>
<dbReference type="InterPro" id="IPR010623">
    <property type="entry name" value="IcmF_C"/>
</dbReference>
<feature type="domain" description="Type VI secretion system IcmF C-terminal" evidence="3">
    <location>
        <begin position="1081"/>
        <end position="1187"/>
    </location>
</feature>
<dbReference type="EMBL" id="BJOC01000021">
    <property type="protein sequence ID" value="GED22716.1"/>
    <property type="molecule type" value="Genomic_DNA"/>
</dbReference>
<feature type="compositionally biased region" description="Basic and acidic residues" evidence="1">
    <location>
        <begin position="1211"/>
        <end position="1228"/>
    </location>
</feature>
<dbReference type="PANTHER" id="PTHR36153:SF5">
    <property type="entry name" value="EXPORTED PROTEIN"/>
    <property type="match status" value="1"/>
</dbReference>
<reference evidence="7 8" key="1">
    <citation type="submission" date="2019-06" db="EMBL/GenBank/DDBJ databases">
        <title>Whole genome shotgun sequence of Halomonas halmophila NBRC 15537.</title>
        <authorList>
            <person name="Hosoyama A."/>
            <person name="Uohara A."/>
            <person name="Ohji S."/>
            <person name="Ichikawa N."/>
        </authorList>
    </citation>
    <scope>NUCLEOTIDE SEQUENCE [LARGE SCALE GENOMIC DNA]</scope>
    <source>
        <strain evidence="7 8">NBRC 15537</strain>
    </source>
</reference>
<feature type="domain" description="IcmF-related" evidence="4">
    <location>
        <begin position="537"/>
        <end position="852"/>
    </location>
</feature>
<dbReference type="SUPFAM" id="SSF52540">
    <property type="entry name" value="P-loop containing nucleoside triphosphate hydrolases"/>
    <property type="match status" value="1"/>
</dbReference>
<dbReference type="AlphaFoldDB" id="A0A4Y4F004"/>
<dbReference type="InterPro" id="IPR027417">
    <property type="entry name" value="P-loop_NTPase"/>
</dbReference>
<dbReference type="Pfam" id="PF06744">
    <property type="entry name" value="IcmF_C"/>
    <property type="match status" value="1"/>
</dbReference>
<organism evidence="7 8">
    <name type="scientific">Halomonas halmophila</name>
    <dbReference type="NCBI Taxonomy" id="252"/>
    <lineage>
        <taxon>Bacteria</taxon>
        <taxon>Pseudomonadati</taxon>
        <taxon>Pseudomonadota</taxon>
        <taxon>Gammaproteobacteria</taxon>
        <taxon>Oceanospirillales</taxon>
        <taxon>Halomonadaceae</taxon>
        <taxon>Halomonas</taxon>
    </lineage>
</organism>
<keyword evidence="8" id="KW-1185">Reference proteome</keyword>
<feature type="region of interest" description="Disordered" evidence="1">
    <location>
        <begin position="1211"/>
        <end position="1234"/>
    </location>
</feature>
<proteinExistence type="predicted"/>
<evidence type="ECO:0000259" key="5">
    <source>
        <dbReference type="Pfam" id="PF14331"/>
    </source>
</evidence>
<feature type="domain" description="Type VI secretion system component TssM1 helical" evidence="6">
    <location>
        <begin position="979"/>
        <end position="1041"/>
    </location>
</feature>
<dbReference type="Pfam" id="PF06761">
    <property type="entry name" value="IcmF-related"/>
    <property type="match status" value="1"/>
</dbReference>
<feature type="transmembrane region" description="Helical" evidence="2">
    <location>
        <begin position="481"/>
        <end position="500"/>
    </location>
</feature>
<dbReference type="OrthoDB" id="9758229at2"/>
<dbReference type="InterPro" id="IPR048677">
    <property type="entry name" value="TssM1_hel"/>
</dbReference>
<evidence type="ECO:0000259" key="6">
    <source>
        <dbReference type="Pfam" id="PF21070"/>
    </source>
</evidence>
<evidence type="ECO:0000313" key="8">
    <source>
        <dbReference type="Proteomes" id="UP000319812"/>
    </source>
</evidence>
<sequence>MKGRIRSALSRWVPGLSTMQSKANQARSHANAAKGVQGSLKNLGKWLWWLLLIALVVAIWWLGPKWQAFDTRPLEPWVNRALATLALLVVVAVVWGIRLARRLREIDEQAESDAQRNDDPVLDQIDRQQARLDSILATLVDRLGGGRKARYKLPWYLVMGVENAGKTSLVNRSGQNFSLTQLLNASGEHRREPLGFDWWIGDRAVLIDPDGELLTQGALQENAPEEAKSRLWNHFVDWLEEQRPRRPLDGVVLVLDLARLSDARVVVRKAYAALLRARLSELMERHGSRLPVYVTFSKMDLLHGFDEFFRHYSRTARKAPMGFTFSAEALDTPGQWEDEFVTHYDAMLERLNHQLPTLLNECRDQNEREAVFRFVRQLAGLRDVLHGFLTEALSSDRFSTAAMVRGAYFTSVYQQGVPEDPFVDAAARRYGMDASVLPAHRAARSGQYFTEELFERIIYPEANLAGDNARVIWRREQLKRYSTFACLFVGLAMVGGWSHFYQKNQQALAAVEDKAQAFLMLKPDEWNIGDPTGRALLKPLNRLISTTEEFGDYRSRPWLFADMGLYQGHELGAEIDNAYLQLLEQKFLPSLMIGIMDDMNDAAEGSNRKLSLLRIIRMMADASGRQPERVHEFMAARWQRAFPGQGDVQRQLLYHLDNAMADTDLAAHAKAGVPGAQDAMAPLRGSISAAQRELARQPMHERVYASLKSGSDQRSSAMLDLRDSVGPAFNLVFMARNDDPQNVRIPSLLTRSGFENYFLDQLDQATELALIDMWVLGKRDDIDFSKADRERLQDALRELYVSDYRRTWREALADIQMVPLPDIHQAVVVADGLIGASRPLDRLLGAVEEQTDLYPTLPEGDEEARQALKESPRYRLASEIERDFVELDALTQARGDNPSNLSEIKTAIGELRDYLRQVDEASDSGREAFLLARDRISLGGGDPITRLQHIAEETPDPVGRMLTSLADQSWQLLMGSAIRHLEKQWRDDVVTPFQSQLAGRYPLAPGSERDVALSDFEDFFAAGGTLDAFYESNLKPFIKEEALRDSRGNSLLREGVMQAFQRAERIRDAYLDRDGSLDVPFSLEPLSLSSNKRRAVISVDGQLIDYAHGSRHPVSMIWPNGLRESNESRITLVPSEYNRSPRTLSRNGPWAWFRLLDQAQLVGAGQQALELSFDVDGGSVHYRLSADGPHNPFTRPLVAGFNLPVALYAEREADTDTTDDAQRDEGGRDNAQGN</sequence>
<evidence type="ECO:0000313" key="7">
    <source>
        <dbReference type="EMBL" id="GED22716.1"/>
    </source>
</evidence>
<dbReference type="RefSeq" id="WP_141319720.1">
    <property type="nucleotide sequence ID" value="NZ_BJOC01000021.1"/>
</dbReference>
<name>A0A4Y4F004_9GAMM</name>
<dbReference type="NCBIfam" id="TIGR03348">
    <property type="entry name" value="VI_IcmF"/>
    <property type="match status" value="1"/>
</dbReference>
<dbReference type="InterPro" id="IPR017731">
    <property type="entry name" value="TssM1-like"/>
</dbReference>
<keyword evidence="2" id="KW-0812">Transmembrane</keyword>
<dbReference type="InterPro" id="IPR053156">
    <property type="entry name" value="T6SS_TssM-like"/>
</dbReference>
<evidence type="ECO:0000256" key="2">
    <source>
        <dbReference type="SAM" id="Phobius"/>
    </source>
</evidence>
<gene>
    <name evidence="7" type="ORF">HHA01_16930</name>
</gene>
<comment type="caution">
    <text evidence="7">The sequence shown here is derived from an EMBL/GenBank/DDBJ whole genome shotgun (WGS) entry which is preliminary data.</text>
</comment>
<evidence type="ECO:0000259" key="3">
    <source>
        <dbReference type="Pfam" id="PF06744"/>
    </source>
</evidence>
<dbReference type="PANTHER" id="PTHR36153">
    <property type="entry name" value="INNER MEMBRANE PROTEIN-RELATED"/>
    <property type="match status" value="1"/>
</dbReference>
<feature type="transmembrane region" description="Helical" evidence="2">
    <location>
        <begin position="82"/>
        <end position="100"/>
    </location>
</feature>
<evidence type="ECO:0000256" key="1">
    <source>
        <dbReference type="SAM" id="MobiDB-lite"/>
    </source>
</evidence>
<dbReference type="Pfam" id="PF21070">
    <property type="entry name" value="IcmF_helical"/>
    <property type="match status" value="1"/>
</dbReference>
<keyword evidence="2" id="KW-0472">Membrane</keyword>
<dbReference type="Proteomes" id="UP000319812">
    <property type="component" value="Unassembled WGS sequence"/>
</dbReference>
<feature type="domain" description="Type VI secretion system component TssM1 N-terminal" evidence="5">
    <location>
        <begin position="226"/>
        <end position="484"/>
    </location>
</feature>